<dbReference type="OrthoDB" id="9805474at2"/>
<reference evidence="2 3" key="1">
    <citation type="submission" date="2019-08" db="EMBL/GenBank/DDBJ databases">
        <title>Selenomonas sp. mPRGC5 and Selenomonas sp. mPRGC8 isolated from ruminal fluid of dairy goat (Capra hircus).</title>
        <authorList>
            <person name="Poothong S."/>
            <person name="Nuengjamnong C."/>
            <person name="Tanasupawat S."/>
        </authorList>
    </citation>
    <scope>NUCLEOTIDE SEQUENCE [LARGE SCALE GENOMIC DNA]</scope>
    <source>
        <strain evidence="3">mPRGC5</strain>
    </source>
</reference>
<dbReference type="PANTHER" id="PTHR46663">
    <property type="entry name" value="DIGUANYLATE CYCLASE DGCT-RELATED"/>
    <property type="match status" value="1"/>
</dbReference>
<dbReference type="RefSeq" id="WP_149170890.1">
    <property type="nucleotide sequence ID" value="NZ_VTOY01000002.1"/>
</dbReference>
<evidence type="ECO:0000313" key="2">
    <source>
        <dbReference type="EMBL" id="TYZ23967.1"/>
    </source>
</evidence>
<dbReference type="InterPro" id="IPR000160">
    <property type="entry name" value="GGDEF_dom"/>
</dbReference>
<dbReference type="InterPro" id="IPR043128">
    <property type="entry name" value="Rev_trsase/Diguanyl_cyclase"/>
</dbReference>
<dbReference type="InterPro" id="IPR052163">
    <property type="entry name" value="DGC-Regulatory_Protein"/>
</dbReference>
<evidence type="ECO:0000313" key="3">
    <source>
        <dbReference type="Proteomes" id="UP000323646"/>
    </source>
</evidence>
<feature type="domain" description="GGDEF" evidence="1">
    <location>
        <begin position="181"/>
        <end position="314"/>
    </location>
</feature>
<dbReference type="InterPro" id="IPR029016">
    <property type="entry name" value="GAF-like_dom_sf"/>
</dbReference>
<dbReference type="NCBIfam" id="TIGR00254">
    <property type="entry name" value="GGDEF"/>
    <property type="match status" value="1"/>
</dbReference>
<organism evidence="2 3">
    <name type="scientific">Selenomonas ruminis</name>
    <dbReference type="NCBI Taxonomy" id="2593411"/>
    <lineage>
        <taxon>Bacteria</taxon>
        <taxon>Bacillati</taxon>
        <taxon>Bacillota</taxon>
        <taxon>Negativicutes</taxon>
        <taxon>Selenomonadales</taxon>
        <taxon>Selenomonadaceae</taxon>
        <taxon>Selenomonas</taxon>
    </lineage>
</organism>
<dbReference type="Pfam" id="PF00990">
    <property type="entry name" value="GGDEF"/>
    <property type="match status" value="1"/>
</dbReference>
<protein>
    <submittedName>
        <fullName evidence="2">Diguanylate cyclase</fullName>
    </submittedName>
</protein>
<dbReference type="SUPFAM" id="SSF55073">
    <property type="entry name" value="Nucleotide cyclase"/>
    <property type="match status" value="1"/>
</dbReference>
<dbReference type="Gene3D" id="3.30.70.270">
    <property type="match status" value="1"/>
</dbReference>
<proteinExistence type="predicted"/>
<name>A0A5D6W7K0_9FIRM</name>
<dbReference type="Gene3D" id="3.30.450.40">
    <property type="match status" value="1"/>
</dbReference>
<dbReference type="SUPFAM" id="SSF55785">
    <property type="entry name" value="PYP-like sensor domain (PAS domain)"/>
    <property type="match status" value="1"/>
</dbReference>
<dbReference type="EMBL" id="VTOY01000002">
    <property type="protein sequence ID" value="TYZ23967.1"/>
    <property type="molecule type" value="Genomic_DNA"/>
</dbReference>
<accession>A0A5D6W7K0</accession>
<sequence>MSTIKHQIPAAFGDDVFSALENFDHRIYFRWDLTTDKLELKQPIAHHSYDIGTDLSDASTKLWHTGLIHPDDLHIFRYFLHKIYHSRSRYLGRTCNQACKIRLRSHRQTDYIWSEIHIITYFDERQPVIAFGNIRNIQAQKLWQQRIEHEAFFDKLTGLLNKETSRHRISEYLDSLAAGDEQAGLLLIDADGFKDINDSFGHLFGDAVLADMGNAISHNFRQSDIKGRVGGDEFVVMFRNLHDMDVLHERCCSLIQKLQRQYQSGTQTLPFSISVGVSLYPEHGTDYAELFKHADRALYEAKSKGKNQYVIYHNSLFNQAASAKSRVPNDFEDLQQKAFKDNMIEFIFKLLYETNSPDATISLSLSMFGKRFNLDRVALDLFDPDTNQYTTTYEWLSPHGVSLKPDAQSAGISAMAAQRNSFIQNHYKATSYGVMSIFEDTTKADSQYQPAFDALHLGAFAHCMITHGSDTLGCIGFESRKPRSFDDECIHALSIFAVILGNILLTSYSDDKLRQQNSHLRDLLDHMQEMVYIVDKITLMPLYFNQAIRQTLLETSAGHPCYELFHQRMTPCPDCPVQKLSGEGSEYIACELSNWDKERPTTTRACNLHWNQNENEPPLALVIQEPF</sequence>
<dbReference type="SUPFAM" id="SSF55781">
    <property type="entry name" value="GAF domain-like"/>
    <property type="match status" value="1"/>
</dbReference>
<evidence type="ECO:0000259" key="1">
    <source>
        <dbReference type="PROSITE" id="PS50887"/>
    </source>
</evidence>
<dbReference type="Proteomes" id="UP000323646">
    <property type="component" value="Unassembled WGS sequence"/>
</dbReference>
<dbReference type="CDD" id="cd01949">
    <property type="entry name" value="GGDEF"/>
    <property type="match status" value="1"/>
</dbReference>
<dbReference type="InterPro" id="IPR035965">
    <property type="entry name" value="PAS-like_dom_sf"/>
</dbReference>
<dbReference type="AlphaFoldDB" id="A0A5D6W7K0"/>
<gene>
    <name evidence="2" type="ORF">FZ040_04385</name>
</gene>
<dbReference type="PANTHER" id="PTHR46663:SF2">
    <property type="entry name" value="GGDEF DOMAIN-CONTAINING PROTEIN"/>
    <property type="match status" value="1"/>
</dbReference>
<comment type="caution">
    <text evidence="2">The sequence shown here is derived from an EMBL/GenBank/DDBJ whole genome shotgun (WGS) entry which is preliminary data.</text>
</comment>
<keyword evidence="3" id="KW-1185">Reference proteome</keyword>
<dbReference type="InterPro" id="IPR029787">
    <property type="entry name" value="Nucleotide_cyclase"/>
</dbReference>
<dbReference type="SMART" id="SM00267">
    <property type="entry name" value="GGDEF"/>
    <property type="match status" value="1"/>
</dbReference>
<dbReference type="PROSITE" id="PS50887">
    <property type="entry name" value="GGDEF"/>
    <property type="match status" value="1"/>
</dbReference>